<protein>
    <submittedName>
        <fullName evidence="1">Uncharacterized protein</fullName>
    </submittedName>
</protein>
<keyword evidence="2" id="KW-1185">Reference proteome</keyword>
<dbReference type="EMBL" id="JAYKXN010000005">
    <property type="protein sequence ID" value="KAK7286773.1"/>
    <property type="molecule type" value="Genomic_DNA"/>
</dbReference>
<dbReference type="Proteomes" id="UP001359559">
    <property type="component" value="Unassembled WGS sequence"/>
</dbReference>
<evidence type="ECO:0000313" key="2">
    <source>
        <dbReference type="Proteomes" id="UP001359559"/>
    </source>
</evidence>
<proteinExistence type="predicted"/>
<comment type="caution">
    <text evidence="1">The sequence shown here is derived from an EMBL/GenBank/DDBJ whole genome shotgun (WGS) entry which is preliminary data.</text>
</comment>
<reference evidence="1 2" key="1">
    <citation type="submission" date="2024-01" db="EMBL/GenBank/DDBJ databases">
        <title>The genomes of 5 underutilized Papilionoideae crops provide insights into root nodulation and disease resistance.</title>
        <authorList>
            <person name="Yuan L."/>
        </authorList>
    </citation>
    <scope>NUCLEOTIDE SEQUENCE [LARGE SCALE GENOMIC DNA]</scope>
    <source>
        <strain evidence="1">LY-2023</strain>
        <tissue evidence="1">Leaf</tissue>
    </source>
</reference>
<accession>A0AAN9P626</accession>
<sequence>MNFLCLFCSLERVFELNDLCKPFCTMNRDFCLWCFALTVIENLKEWIEKSNSFDHFLSSGEEKSRIQNWKL</sequence>
<organism evidence="1 2">
    <name type="scientific">Clitoria ternatea</name>
    <name type="common">Butterfly pea</name>
    <dbReference type="NCBI Taxonomy" id="43366"/>
    <lineage>
        <taxon>Eukaryota</taxon>
        <taxon>Viridiplantae</taxon>
        <taxon>Streptophyta</taxon>
        <taxon>Embryophyta</taxon>
        <taxon>Tracheophyta</taxon>
        <taxon>Spermatophyta</taxon>
        <taxon>Magnoliopsida</taxon>
        <taxon>eudicotyledons</taxon>
        <taxon>Gunneridae</taxon>
        <taxon>Pentapetalae</taxon>
        <taxon>rosids</taxon>
        <taxon>fabids</taxon>
        <taxon>Fabales</taxon>
        <taxon>Fabaceae</taxon>
        <taxon>Papilionoideae</taxon>
        <taxon>50 kb inversion clade</taxon>
        <taxon>NPAAA clade</taxon>
        <taxon>indigoferoid/millettioid clade</taxon>
        <taxon>Phaseoleae</taxon>
        <taxon>Clitoria</taxon>
    </lineage>
</organism>
<gene>
    <name evidence="1" type="ORF">RJT34_22002</name>
</gene>
<name>A0AAN9P626_CLITE</name>
<evidence type="ECO:0000313" key="1">
    <source>
        <dbReference type="EMBL" id="KAK7286773.1"/>
    </source>
</evidence>
<dbReference type="AlphaFoldDB" id="A0AAN9P626"/>